<feature type="compositionally biased region" description="Basic and acidic residues" evidence="1">
    <location>
        <begin position="75"/>
        <end position="87"/>
    </location>
</feature>
<sequence length="269" mass="31254">ISLQRKLEAPTEDDNPKMKGKMAYGFTQNQDGTATYSMPPAVTTMPMKTKNDAMGVEGAWVDRERRYGSRNSRGVPREERREKKRGDEQWFDDEYHLDEKGKKNQEGWERVETLGMVVKVKKGSFIVWMKHKNLVISVRSRDLYATAWADVNYLWNEEKKLINLSGIAHSMTEPEGIVAQYDEDTNTTTVRCVVDFMKTDDDSNLISPILGMIEVQEEQVLEKIWYEDYFMKKIEIDAEFRLEEEGVDGMAGQWVMVDFVRIIGEVEQR</sequence>
<dbReference type="AlphaFoldDB" id="A0AAV5TG83"/>
<dbReference type="Proteomes" id="UP001432027">
    <property type="component" value="Unassembled WGS sequence"/>
</dbReference>
<evidence type="ECO:0000256" key="1">
    <source>
        <dbReference type="SAM" id="MobiDB-lite"/>
    </source>
</evidence>
<protein>
    <submittedName>
        <fullName evidence="2">Uncharacterized protein</fullName>
    </submittedName>
</protein>
<evidence type="ECO:0000313" key="3">
    <source>
        <dbReference type="Proteomes" id="UP001432027"/>
    </source>
</evidence>
<feature type="region of interest" description="Disordered" evidence="1">
    <location>
        <begin position="1"/>
        <end position="23"/>
    </location>
</feature>
<dbReference type="EMBL" id="BTSX01000004">
    <property type="protein sequence ID" value="GMS93054.1"/>
    <property type="molecule type" value="Genomic_DNA"/>
</dbReference>
<feature type="region of interest" description="Disordered" evidence="1">
    <location>
        <begin position="68"/>
        <end position="87"/>
    </location>
</feature>
<feature type="non-terminal residue" evidence="2">
    <location>
        <position position="1"/>
    </location>
</feature>
<keyword evidence="3" id="KW-1185">Reference proteome</keyword>
<gene>
    <name evidence="2" type="ORF">PENTCL1PPCAC_15229</name>
</gene>
<evidence type="ECO:0000313" key="2">
    <source>
        <dbReference type="EMBL" id="GMS93054.1"/>
    </source>
</evidence>
<feature type="compositionally biased region" description="Basic and acidic residues" evidence="1">
    <location>
        <begin position="1"/>
        <end position="17"/>
    </location>
</feature>
<organism evidence="2 3">
    <name type="scientific">Pristionchus entomophagus</name>
    <dbReference type="NCBI Taxonomy" id="358040"/>
    <lineage>
        <taxon>Eukaryota</taxon>
        <taxon>Metazoa</taxon>
        <taxon>Ecdysozoa</taxon>
        <taxon>Nematoda</taxon>
        <taxon>Chromadorea</taxon>
        <taxon>Rhabditida</taxon>
        <taxon>Rhabditina</taxon>
        <taxon>Diplogasteromorpha</taxon>
        <taxon>Diplogasteroidea</taxon>
        <taxon>Neodiplogasteridae</taxon>
        <taxon>Pristionchus</taxon>
    </lineage>
</organism>
<comment type="caution">
    <text evidence="2">The sequence shown here is derived from an EMBL/GenBank/DDBJ whole genome shotgun (WGS) entry which is preliminary data.</text>
</comment>
<name>A0AAV5TG83_9BILA</name>
<reference evidence="2" key="1">
    <citation type="submission" date="2023-10" db="EMBL/GenBank/DDBJ databases">
        <title>Genome assembly of Pristionchus species.</title>
        <authorList>
            <person name="Yoshida K."/>
            <person name="Sommer R.J."/>
        </authorList>
    </citation>
    <scope>NUCLEOTIDE SEQUENCE</scope>
    <source>
        <strain evidence="2">RS0144</strain>
    </source>
</reference>
<proteinExistence type="predicted"/>
<accession>A0AAV5TG83</accession>